<evidence type="ECO:0000259" key="1">
    <source>
        <dbReference type="PROSITE" id="PS51350"/>
    </source>
</evidence>
<dbReference type="InterPro" id="IPR000032">
    <property type="entry name" value="HPr-like"/>
</dbReference>
<dbReference type="EMBL" id="JH711584">
    <property type="protein sequence ID" value="EIW77187.1"/>
    <property type="molecule type" value="Genomic_DNA"/>
</dbReference>
<dbReference type="RefSeq" id="XP_007772355.1">
    <property type="nucleotide sequence ID" value="XM_007774165.1"/>
</dbReference>
<dbReference type="Proteomes" id="UP000053558">
    <property type="component" value="Unassembled WGS sequence"/>
</dbReference>
<feature type="non-terminal residue" evidence="2">
    <location>
        <position position="78"/>
    </location>
</feature>
<name>A0A5M3MDR8_CONPW</name>
<evidence type="ECO:0000313" key="2">
    <source>
        <dbReference type="EMBL" id="EIW77187.1"/>
    </source>
</evidence>
<feature type="domain" description="HPr" evidence="1">
    <location>
        <begin position="1"/>
        <end position="48"/>
    </location>
</feature>
<dbReference type="PROSITE" id="PS51350">
    <property type="entry name" value="PTS_HPR_DOM"/>
    <property type="match status" value="1"/>
</dbReference>
<dbReference type="KEGG" id="cput:CONPUDRAFT_36493"/>
<reference evidence="3" key="1">
    <citation type="journal article" date="2012" name="Science">
        <title>The Paleozoic origin of enzymatic lignin decomposition reconstructed from 31 fungal genomes.</title>
        <authorList>
            <person name="Floudas D."/>
            <person name="Binder M."/>
            <person name="Riley R."/>
            <person name="Barry K."/>
            <person name="Blanchette R.A."/>
            <person name="Henrissat B."/>
            <person name="Martinez A.T."/>
            <person name="Otillar R."/>
            <person name="Spatafora J.W."/>
            <person name="Yadav J.S."/>
            <person name="Aerts A."/>
            <person name="Benoit I."/>
            <person name="Boyd A."/>
            <person name="Carlson A."/>
            <person name="Copeland A."/>
            <person name="Coutinho P.M."/>
            <person name="de Vries R.P."/>
            <person name="Ferreira P."/>
            <person name="Findley K."/>
            <person name="Foster B."/>
            <person name="Gaskell J."/>
            <person name="Glotzer D."/>
            <person name="Gorecki P."/>
            <person name="Heitman J."/>
            <person name="Hesse C."/>
            <person name="Hori C."/>
            <person name="Igarashi K."/>
            <person name="Jurgens J.A."/>
            <person name="Kallen N."/>
            <person name="Kersten P."/>
            <person name="Kohler A."/>
            <person name="Kuees U."/>
            <person name="Kumar T.K.A."/>
            <person name="Kuo A."/>
            <person name="LaButti K."/>
            <person name="Larrondo L.F."/>
            <person name="Lindquist E."/>
            <person name="Ling A."/>
            <person name="Lombard V."/>
            <person name="Lucas S."/>
            <person name="Lundell T."/>
            <person name="Martin R."/>
            <person name="McLaughlin D.J."/>
            <person name="Morgenstern I."/>
            <person name="Morin E."/>
            <person name="Murat C."/>
            <person name="Nagy L.G."/>
            <person name="Nolan M."/>
            <person name="Ohm R.A."/>
            <person name="Patyshakuliyeva A."/>
            <person name="Rokas A."/>
            <person name="Ruiz-Duenas F.J."/>
            <person name="Sabat G."/>
            <person name="Salamov A."/>
            <person name="Samejima M."/>
            <person name="Schmutz J."/>
            <person name="Slot J.C."/>
            <person name="St John F."/>
            <person name="Stenlid J."/>
            <person name="Sun H."/>
            <person name="Sun S."/>
            <person name="Syed K."/>
            <person name="Tsang A."/>
            <person name="Wiebenga A."/>
            <person name="Young D."/>
            <person name="Pisabarro A."/>
            <person name="Eastwood D.C."/>
            <person name="Martin F."/>
            <person name="Cullen D."/>
            <person name="Grigoriev I.V."/>
            <person name="Hibbett D.S."/>
        </authorList>
    </citation>
    <scope>NUCLEOTIDE SEQUENCE [LARGE SCALE GENOMIC DNA]</scope>
    <source>
        <strain evidence="3">RWD-64-598 SS2</strain>
    </source>
</reference>
<gene>
    <name evidence="2" type="ORF">CONPUDRAFT_36493</name>
</gene>
<dbReference type="GeneID" id="19206810"/>
<protein>
    <recommendedName>
        <fullName evidence="1">HPr domain-containing protein</fullName>
    </recommendedName>
</protein>
<dbReference type="OMA" id="KQWINSG"/>
<keyword evidence="3" id="KW-1185">Reference proteome</keyword>
<sequence length="78" mass="8502">GRSLSELLRLHAEKGTDVHFTAEEASRVGEVLKQWINSGPSPYEAGEEDFFARSQDDLAISSRSAGSEVLGRPRLASE</sequence>
<accession>A0A5M3MDR8</accession>
<evidence type="ECO:0000313" key="3">
    <source>
        <dbReference type="Proteomes" id="UP000053558"/>
    </source>
</evidence>
<feature type="non-terminal residue" evidence="2">
    <location>
        <position position="1"/>
    </location>
</feature>
<organism evidence="2 3">
    <name type="scientific">Coniophora puteana (strain RWD-64-598)</name>
    <name type="common">Brown rot fungus</name>
    <dbReference type="NCBI Taxonomy" id="741705"/>
    <lineage>
        <taxon>Eukaryota</taxon>
        <taxon>Fungi</taxon>
        <taxon>Dikarya</taxon>
        <taxon>Basidiomycota</taxon>
        <taxon>Agaricomycotina</taxon>
        <taxon>Agaricomycetes</taxon>
        <taxon>Agaricomycetidae</taxon>
        <taxon>Boletales</taxon>
        <taxon>Coniophorineae</taxon>
        <taxon>Coniophoraceae</taxon>
        <taxon>Coniophora</taxon>
    </lineage>
</organism>
<comment type="caution">
    <text evidence="2">The sequence shown here is derived from an EMBL/GenBank/DDBJ whole genome shotgun (WGS) entry which is preliminary data.</text>
</comment>
<dbReference type="AlphaFoldDB" id="A0A5M3MDR8"/>
<proteinExistence type="predicted"/>
<dbReference type="OrthoDB" id="3247268at2759"/>